<sequence length="472" mass="48572">MTRRTNRPAFPKALALLLAGTLGAASPALAQFGPQGPPAVGVQEAIRRPVTESTDFVGRVEAVQRVDIVARITGFLQEVLFREGQEVKRGDPLYRIERQTFEAEVARAQANTASAEAELTNARVALNRAQELSRTGAGTRVTLDNATAQERTANAQLLAARAAARSAEINLGYTEITSPIDGKIGRTNVTIGNVVGPNTGTLATIVSQDPMRVAFPVSQRQALELRDRYASRGGADAVQIRFRTADGRTSPQIGRIDFIDNQINRATDSILIRARVPNPASGPEGDRMLIDGQFVTVFVQGVEPVLAITIPRSAVLQDQQGSYAFIVDNEGKAQRRNLRLGRNTPEIAVVEEGLNLGDKVIVEGIQRVRPGQQVNAAPVAPAPGQPGAPGSAPGGGAPAAPAGTGGANGNAAAGNSPASAAPGGPNQGTTQGAPGGTGASPPGAPAAPSTGNPGTSQPAAATPPANQSGTAR</sequence>
<dbReference type="Pfam" id="PF25917">
    <property type="entry name" value="BSH_RND"/>
    <property type="match status" value="1"/>
</dbReference>
<feature type="compositionally biased region" description="Low complexity" evidence="3">
    <location>
        <begin position="446"/>
        <end position="455"/>
    </location>
</feature>
<dbReference type="InterPro" id="IPR058625">
    <property type="entry name" value="MdtA-like_BSH"/>
</dbReference>
<feature type="compositionally biased region" description="Gly residues" evidence="3">
    <location>
        <begin position="392"/>
        <end position="408"/>
    </location>
</feature>
<protein>
    <submittedName>
        <fullName evidence="9">Efflux RND transporter periplasmic adaptor subunit</fullName>
    </submittedName>
</protein>
<feature type="chain" id="PRO_5045061431" evidence="4">
    <location>
        <begin position="31"/>
        <end position="472"/>
    </location>
</feature>
<feature type="domain" description="Multidrug resistance protein MdtA-like barrel-sandwich hybrid" evidence="6">
    <location>
        <begin position="65"/>
        <end position="200"/>
    </location>
</feature>
<dbReference type="Gene3D" id="2.40.50.100">
    <property type="match status" value="1"/>
</dbReference>
<dbReference type="InterPro" id="IPR058624">
    <property type="entry name" value="MdtA-like_HH"/>
</dbReference>
<dbReference type="InterPro" id="IPR058626">
    <property type="entry name" value="MdtA-like_b-barrel"/>
</dbReference>
<feature type="region of interest" description="Disordered" evidence="3">
    <location>
        <begin position="373"/>
        <end position="472"/>
    </location>
</feature>
<evidence type="ECO:0000256" key="1">
    <source>
        <dbReference type="ARBA" id="ARBA00009477"/>
    </source>
</evidence>
<comment type="similarity">
    <text evidence="1">Belongs to the membrane fusion protein (MFP) (TC 8.A.1) family.</text>
</comment>
<dbReference type="RefSeq" id="WP_377048673.1">
    <property type="nucleotide sequence ID" value="NZ_JBHLVZ010000002.1"/>
</dbReference>
<keyword evidence="2" id="KW-0175">Coiled coil</keyword>
<name>A0ABV6IMM4_9PROT</name>
<dbReference type="SUPFAM" id="SSF111369">
    <property type="entry name" value="HlyD-like secretion proteins"/>
    <property type="match status" value="1"/>
</dbReference>
<dbReference type="InterPro" id="IPR006143">
    <property type="entry name" value="RND_pump_MFP"/>
</dbReference>
<proteinExistence type="inferred from homology"/>
<dbReference type="PANTHER" id="PTHR30158">
    <property type="entry name" value="ACRA/E-RELATED COMPONENT OF DRUG EFFLUX TRANSPORTER"/>
    <property type="match status" value="1"/>
</dbReference>
<dbReference type="PANTHER" id="PTHR30158:SF3">
    <property type="entry name" value="MULTIDRUG EFFLUX PUMP SUBUNIT ACRA-RELATED"/>
    <property type="match status" value="1"/>
</dbReference>
<feature type="compositionally biased region" description="Polar residues" evidence="3">
    <location>
        <begin position="456"/>
        <end position="472"/>
    </location>
</feature>
<dbReference type="Gene3D" id="2.40.30.170">
    <property type="match status" value="1"/>
</dbReference>
<dbReference type="Pfam" id="PF25944">
    <property type="entry name" value="Beta-barrel_RND"/>
    <property type="match status" value="1"/>
</dbReference>
<dbReference type="Gene3D" id="1.10.287.470">
    <property type="entry name" value="Helix hairpin bin"/>
    <property type="match status" value="1"/>
</dbReference>
<evidence type="ECO:0000313" key="9">
    <source>
        <dbReference type="EMBL" id="MFC0384607.1"/>
    </source>
</evidence>
<organism evidence="9 10">
    <name type="scientific">Muricoccus vinaceus</name>
    <dbReference type="NCBI Taxonomy" id="424704"/>
    <lineage>
        <taxon>Bacteria</taxon>
        <taxon>Pseudomonadati</taxon>
        <taxon>Pseudomonadota</taxon>
        <taxon>Alphaproteobacteria</taxon>
        <taxon>Acetobacterales</taxon>
        <taxon>Roseomonadaceae</taxon>
        <taxon>Muricoccus</taxon>
    </lineage>
</organism>
<dbReference type="InterPro" id="IPR058637">
    <property type="entry name" value="YknX-like_C"/>
</dbReference>
<accession>A0ABV6IMM4</accession>
<feature type="signal peptide" evidence="4">
    <location>
        <begin position="1"/>
        <end position="30"/>
    </location>
</feature>
<evidence type="ECO:0000259" key="7">
    <source>
        <dbReference type="Pfam" id="PF25944"/>
    </source>
</evidence>
<feature type="coiled-coil region" evidence="2">
    <location>
        <begin position="98"/>
        <end position="132"/>
    </location>
</feature>
<dbReference type="Proteomes" id="UP001589789">
    <property type="component" value="Unassembled WGS sequence"/>
</dbReference>
<dbReference type="EMBL" id="JBHLVZ010000002">
    <property type="protein sequence ID" value="MFC0384607.1"/>
    <property type="molecule type" value="Genomic_DNA"/>
</dbReference>
<evidence type="ECO:0000313" key="10">
    <source>
        <dbReference type="Proteomes" id="UP001589789"/>
    </source>
</evidence>
<dbReference type="Pfam" id="PF25876">
    <property type="entry name" value="HH_MFP_RND"/>
    <property type="match status" value="1"/>
</dbReference>
<feature type="domain" description="Multidrug resistance protein MdtA-like beta-barrel" evidence="7">
    <location>
        <begin position="210"/>
        <end position="300"/>
    </location>
</feature>
<feature type="compositionally biased region" description="Low complexity" evidence="3">
    <location>
        <begin position="409"/>
        <end position="432"/>
    </location>
</feature>
<evidence type="ECO:0000256" key="4">
    <source>
        <dbReference type="SAM" id="SignalP"/>
    </source>
</evidence>
<evidence type="ECO:0000259" key="6">
    <source>
        <dbReference type="Pfam" id="PF25917"/>
    </source>
</evidence>
<dbReference type="Gene3D" id="2.40.420.20">
    <property type="match status" value="1"/>
</dbReference>
<feature type="domain" description="YknX-like C-terminal permuted SH3-like" evidence="8">
    <location>
        <begin position="307"/>
        <end position="375"/>
    </location>
</feature>
<dbReference type="NCBIfam" id="TIGR01730">
    <property type="entry name" value="RND_mfp"/>
    <property type="match status" value="1"/>
</dbReference>
<evidence type="ECO:0000259" key="8">
    <source>
        <dbReference type="Pfam" id="PF25989"/>
    </source>
</evidence>
<evidence type="ECO:0000256" key="2">
    <source>
        <dbReference type="SAM" id="Coils"/>
    </source>
</evidence>
<gene>
    <name evidence="9" type="ORF">ACFFIC_03465</name>
</gene>
<evidence type="ECO:0000259" key="5">
    <source>
        <dbReference type="Pfam" id="PF25876"/>
    </source>
</evidence>
<keyword evidence="10" id="KW-1185">Reference proteome</keyword>
<evidence type="ECO:0000256" key="3">
    <source>
        <dbReference type="SAM" id="MobiDB-lite"/>
    </source>
</evidence>
<feature type="domain" description="Multidrug resistance protein MdtA-like alpha-helical hairpin" evidence="5">
    <location>
        <begin position="105"/>
        <end position="174"/>
    </location>
</feature>
<dbReference type="Pfam" id="PF25989">
    <property type="entry name" value="YknX_C"/>
    <property type="match status" value="1"/>
</dbReference>
<comment type="caution">
    <text evidence="9">The sequence shown here is derived from an EMBL/GenBank/DDBJ whole genome shotgun (WGS) entry which is preliminary data.</text>
</comment>
<keyword evidence="4" id="KW-0732">Signal</keyword>
<reference evidence="9 10" key="1">
    <citation type="submission" date="2024-09" db="EMBL/GenBank/DDBJ databases">
        <authorList>
            <person name="Sun Q."/>
            <person name="Mori K."/>
        </authorList>
    </citation>
    <scope>NUCLEOTIDE SEQUENCE [LARGE SCALE GENOMIC DNA]</scope>
    <source>
        <strain evidence="9 10">CCM 7468</strain>
    </source>
</reference>